<protein>
    <submittedName>
        <fullName evidence="1">Uncharacterized protein</fullName>
    </submittedName>
</protein>
<proteinExistence type="predicted"/>
<dbReference type="EMBL" id="JADMKU010000001">
    <property type="protein sequence ID" value="MBR9649707.1"/>
    <property type="molecule type" value="Genomic_DNA"/>
</dbReference>
<keyword evidence="2" id="KW-1185">Reference proteome</keyword>
<reference evidence="1 2" key="1">
    <citation type="journal article" date="2021" name="Arch. Microbiol.">
        <title>Thalassobius aquimarinus sp. nov., isolated from the Sea of Japan seashore.</title>
        <authorList>
            <person name="Kurilenko V.V."/>
            <person name="Romanenko L.A."/>
            <person name="Chernysheva N.Y."/>
            <person name="Velansky P.V."/>
            <person name="Tekutyeva L.A."/>
            <person name="Isaeva M.P."/>
            <person name="Mikhailov V.V."/>
        </authorList>
    </citation>
    <scope>NUCLEOTIDE SEQUENCE [LARGE SCALE GENOMIC DNA]</scope>
    <source>
        <strain evidence="1 2">KMM 8518</strain>
    </source>
</reference>
<evidence type="ECO:0000313" key="1">
    <source>
        <dbReference type="EMBL" id="MBR9649707.1"/>
    </source>
</evidence>
<organism evidence="1 2">
    <name type="scientific">Thalassovita aquimarina</name>
    <dbReference type="NCBI Taxonomy" id="2785917"/>
    <lineage>
        <taxon>Bacteria</taxon>
        <taxon>Pseudomonadati</taxon>
        <taxon>Pseudomonadota</taxon>
        <taxon>Alphaproteobacteria</taxon>
        <taxon>Rhodobacterales</taxon>
        <taxon>Roseobacteraceae</taxon>
        <taxon>Thalassovita</taxon>
    </lineage>
</organism>
<accession>A0ABS5HL58</accession>
<dbReference type="Proteomes" id="UP001195941">
    <property type="component" value="Unassembled WGS sequence"/>
</dbReference>
<sequence>MMIARWHIHAKFGHKSEVIELMKEWDREVGAQTNIDSSKMRYYSGNVGVREAEIQTEFEIEGLGDLDDFFQKISKVEIHADWGKKMSEYVVSGSSYWEVLHVIE</sequence>
<evidence type="ECO:0000313" key="2">
    <source>
        <dbReference type="Proteomes" id="UP001195941"/>
    </source>
</evidence>
<comment type="caution">
    <text evidence="1">The sequence shown here is derived from an EMBL/GenBank/DDBJ whole genome shotgun (WGS) entry which is preliminary data.</text>
</comment>
<name>A0ABS5HL58_9RHOB</name>
<gene>
    <name evidence="1" type="ORF">IT775_01035</name>
</gene>